<keyword evidence="2 3" id="KW-0560">Oxidoreductase</keyword>
<evidence type="ECO:0000256" key="3">
    <source>
        <dbReference type="RuleBase" id="RU361219"/>
    </source>
</evidence>
<evidence type="ECO:0000256" key="2">
    <source>
        <dbReference type="ARBA" id="ARBA00023002"/>
    </source>
</evidence>
<dbReference type="InterPro" id="IPR004553">
    <property type="entry name" value="HMG_CoA_Rdtase_bac-typ"/>
</dbReference>
<dbReference type="PANTHER" id="PTHR10572:SF24">
    <property type="entry name" value="3-HYDROXY-3-METHYLGLUTARYL-COENZYME A REDUCTASE"/>
    <property type="match status" value="1"/>
</dbReference>
<sequence>MDTSQLAKFYKKDFQEKIQALLDAGVISKEDSQALLNESLNLEKGIGNHMIENYIGNYSLPFGLAMNFLIDDKEVVVPMAIEEPSVIAAASFAAKIISSGGGFSTAVTERTMIGQVTLKNVPNIDEAVKSVKIRTEAILQRANEAHPSIVKRGGGAKDIEIRVLDEETPTYLTIHVHVDTQEAMGANIVNTMMEGIAPYLEEVTGGTALLRILSNYTTECMATATCTIPVRKLATGDYSGEVVRDRIIEATQVARIDPYRAVTHNKGVMNGVDAVVIATGNDWRAVSAASHAYASRSGQYRSLTKWDKNDAGDLVGTLTLPMPVGAVGGSISIHPGAKLAHKILGQPTAKELERIIVSVGLAQNFAAVRALITDGIQKGHMGLHARSLAISAGATGEQVQQVADQLKKAPHMNLATAKEILEQL</sequence>
<dbReference type="InterPro" id="IPR023076">
    <property type="entry name" value="HMG_CoA_Rdtase_CS"/>
</dbReference>
<dbReference type="RefSeq" id="WP_343755903.1">
    <property type="nucleotide sequence ID" value="NZ_BAAACW010000114.1"/>
</dbReference>
<keyword evidence="5" id="KW-1185">Reference proteome</keyword>
<evidence type="ECO:0000313" key="4">
    <source>
        <dbReference type="EMBL" id="GAA0366412.1"/>
    </source>
</evidence>
<keyword evidence="3" id="KW-0520">NAD</keyword>
<dbReference type="CDD" id="cd00644">
    <property type="entry name" value="HMG-CoA_reductase_classII"/>
    <property type="match status" value="1"/>
</dbReference>
<dbReference type="EMBL" id="BAAACW010000114">
    <property type="protein sequence ID" value="GAA0366412.1"/>
    <property type="molecule type" value="Genomic_DNA"/>
</dbReference>
<name>A0ABN0XKJ0_9LACT</name>
<dbReference type="InterPro" id="IPR009029">
    <property type="entry name" value="HMG_CoA_Rdtase_sub-bd_dom_sf"/>
</dbReference>
<dbReference type="Gene3D" id="3.90.770.10">
    <property type="entry name" value="3-hydroxy-3-methylglutaryl-coenzyme A Reductase, Chain A, domain 2"/>
    <property type="match status" value="2"/>
</dbReference>
<dbReference type="SUPFAM" id="SSF56542">
    <property type="entry name" value="Substrate-binding domain of HMG-CoA reductase"/>
    <property type="match status" value="1"/>
</dbReference>
<gene>
    <name evidence="4" type="ORF">GCM10008932_18190</name>
</gene>
<dbReference type="EC" id="1.1.1.88" evidence="3"/>
<evidence type="ECO:0000256" key="1">
    <source>
        <dbReference type="ARBA" id="ARBA00007661"/>
    </source>
</evidence>
<dbReference type="PRINTS" id="PR00071">
    <property type="entry name" value="HMGCOARDTASE"/>
</dbReference>
<dbReference type="InterPro" id="IPR009023">
    <property type="entry name" value="HMG_CoA_Rdtase_NAD(P)-bd_sf"/>
</dbReference>
<organism evidence="4 5">
    <name type="scientific">Alkalibacterium iburiense</name>
    <dbReference type="NCBI Taxonomy" id="290589"/>
    <lineage>
        <taxon>Bacteria</taxon>
        <taxon>Bacillati</taxon>
        <taxon>Bacillota</taxon>
        <taxon>Bacilli</taxon>
        <taxon>Lactobacillales</taxon>
        <taxon>Carnobacteriaceae</taxon>
        <taxon>Alkalibacterium</taxon>
    </lineage>
</organism>
<evidence type="ECO:0000313" key="5">
    <source>
        <dbReference type="Proteomes" id="UP001501166"/>
    </source>
</evidence>
<comment type="similarity">
    <text evidence="1 3">Belongs to the HMG-CoA reductase family.</text>
</comment>
<dbReference type="PANTHER" id="PTHR10572">
    <property type="entry name" value="3-HYDROXY-3-METHYLGLUTARYL-COENZYME A REDUCTASE"/>
    <property type="match status" value="1"/>
</dbReference>
<reference evidence="4 5" key="1">
    <citation type="journal article" date="2019" name="Int. J. Syst. Evol. Microbiol.">
        <title>The Global Catalogue of Microorganisms (GCM) 10K type strain sequencing project: providing services to taxonomists for standard genome sequencing and annotation.</title>
        <authorList>
            <consortium name="The Broad Institute Genomics Platform"/>
            <consortium name="The Broad Institute Genome Sequencing Center for Infectious Disease"/>
            <person name="Wu L."/>
            <person name="Ma J."/>
        </authorList>
    </citation>
    <scope>NUCLEOTIDE SEQUENCE [LARGE SCALE GENOMIC DNA]</scope>
    <source>
        <strain evidence="4 5">JCM 12662</strain>
    </source>
</reference>
<comment type="caution">
    <text evidence="4">The sequence shown here is derived from an EMBL/GenBank/DDBJ whole genome shotgun (WGS) entry which is preliminary data.</text>
</comment>
<dbReference type="PROSITE" id="PS01192">
    <property type="entry name" value="HMG_COA_REDUCTASE_3"/>
    <property type="match status" value="1"/>
</dbReference>
<proteinExistence type="inferred from homology"/>
<dbReference type="SUPFAM" id="SSF55035">
    <property type="entry name" value="NAD-binding domain of HMG-CoA reductase"/>
    <property type="match status" value="1"/>
</dbReference>
<dbReference type="Pfam" id="PF00368">
    <property type="entry name" value="HMG-CoA_red"/>
    <property type="match status" value="1"/>
</dbReference>
<dbReference type="PROSITE" id="PS50065">
    <property type="entry name" value="HMG_COA_REDUCTASE_4"/>
    <property type="match status" value="1"/>
</dbReference>
<accession>A0ABN0XKJ0</accession>
<dbReference type="InterPro" id="IPR023074">
    <property type="entry name" value="HMG_CoA_Rdtase_cat_sf"/>
</dbReference>
<protein>
    <recommendedName>
        <fullName evidence="3">3-hydroxy-3-methylglutaryl coenzyme A reductase</fullName>
        <shortName evidence="3">HMG-CoA reductase</shortName>
        <ecNumber evidence="3">1.1.1.88</ecNumber>
    </recommendedName>
</protein>
<dbReference type="NCBIfam" id="TIGR00532">
    <property type="entry name" value="HMG_CoA_R_NAD"/>
    <property type="match status" value="1"/>
</dbReference>
<comment type="pathway">
    <text evidence="3">Metabolic intermediate metabolism; (R)-mevalonate degradation; (S)-3-hydroxy-3-methylglutaryl-CoA from (R)-mevalonate: step 1/1.</text>
</comment>
<comment type="catalytic activity">
    <reaction evidence="3">
        <text>(R)-mevalonate + 2 NAD(+) + CoA = (3S)-3-hydroxy-3-methylglutaryl-CoA + 2 NADH + 2 H(+)</text>
        <dbReference type="Rhea" id="RHEA:14833"/>
        <dbReference type="ChEBI" id="CHEBI:15378"/>
        <dbReference type="ChEBI" id="CHEBI:36464"/>
        <dbReference type="ChEBI" id="CHEBI:43074"/>
        <dbReference type="ChEBI" id="CHEBI:57287"/>
        <dbReference type="ChEBI" id="CHEBI:57540"/>
        <dbReference type="ChEBI" id="CHEBI:57945"/>
        <dbReference type="EC" id="1.1.1.88"/>
    </reaction>
</comment>
<dbReference type="Gene3D" id="1.10.8.660">
    <property type="match status" value="1"/>
</dbReference>
<dbReference type="InterPro" id="IPR002202">
    <property type="entry name" value="HMG_CoA_Rdtase"/>
</dbReference>
<dbReference type="Proteomes" id="UP001501166">
    <property type="component" value="Unassembled WGS sequence"/>
</dbReference>